<proteinExistence type="predicted"/>
<dbReference type="PROSITE" id="PS00194">
    <property type="entry name" value="THIOREDOXIN_1"/>
    <property type="match status" value="1"/>
</dbReference>
<comment type="subcellular location">
    <subcellularLocation>
        <location evidence="1">Endoplasmic reticulum membrane</location>
        <topology evidence="1">Single-pass membrane protein</topology>
    </subcellularLocation>
</comment>
<sequence length="444" mass="51501">MNLIKFGLAFRFNNCYYHMLPLFYVHSTIWFSGLCEVSSSRVLELSDKFIDISNDGMWFVKFYAPWCAHCRRLEPIWAHVAQNLYNSPIKVAKVDCTRFTAVATHFKIRAYPTIMFLKGSFQHEYTGDRVKEDMVNYALRMSQPAIQKVSQADSLGYLKETHPVFFGYIGKQQGPLWESFTFNAQKYQPHTWFYTMSHDIIKQEITPPNETAVFVYKEDDIFFFDENQKLLDDNEAVNVTLDKWINSERFGFFPKITRANINDLLDTEKYIVIVIVSENKLNEITQTEQDFKDMVEGIVKKKKRDLHHRFQFGWMGTPDVANSIVMTELTVPNLLVLNSTTNHHHLPDDDPVLMTPEAVLIFLDQIHTQTAPVYGGNGWPVRIYRGFFEARTTLTNMWRGNPVLTALVFGLPLGFLSLICYSVCCADILDAEEEEVLETHEKKD</sequence>
<dbReference type="PANTHER" id="PTHR46426">
    <property type="entry name" value="PROTEIN DISULFIDE-ISOMERASE TMX3"/>
    <property type="match status" value="1"/>
</dbReference>
<dbReference type="Pfam" id="PF00085">
    <property type="entry name" value="Thioredoxin"/>
    <property type="match status" value="1"/>
</dbReference>
<gene>
    <name evidence="7" type="ORF">CHILSU_LOCUS1911</name>
</gene>
<keyword evidence="2" id="KW-0812">Transmembrane</keyword>
<dbReference type="PRINTS" id="PR00421">
    <property type="entry name" value="THIOREDOXIN"/>
</dbReference>
<dbReference type="InterPro" id="IPR036249">
    <property type="entry name" value="Thioredoxin-like_sf"/>
</dbReference>
<protein>
    <recommendedName>
        <fullName evidence="6">Thioredoxin domain-containing protein</fullName>
    </recommendedName>
</protein>
<dbReference type="InterPro" id="IPR052250">
    <property type="entry name" value="PDI_TMX3"/>
</dbReference>
<evidence type="ECO:0000256" key="3">
    <source>
        <dbReference type="ARBA" id="ARBA00022989"/>
    </source>
</evidence>
<name>A0ABN8B0F1_CHISP</name>
<dbReference type="InterPro" id="IPR017937">
    <property type="entry name" value="Thioredoxin_CS"/>
</dbReference>
<evidence type="ECO:0000256" key="4">
    <source>
        <dbReference type="ARBA" id="ARBA00023136"/>
    </source>
</evidence>
<dbReference type="PANTHER" id="PTHR46426:SF1">
    <property type="entry name" value="PROTEIN DISULFIDE-ISOMERASE TMX3"/>
    <property type="match status" value="1"/>
</dbReference>
<dbReference type="Gene3D" id="3.40.30.10">
    <property type="entry name" value="Glutaredoxin"/>
    <property type="match status" value="2"/>
</dbReference>
<dbReference type="SUPFAM" id="SSF52833">
    <property type="entry name" value="Thioredoxin-like"/>
    <property type="match status" value="1"/>
</dbReference>
<evidence type="ECO:0000259" key="6">
    <source>
        <dbReference type="PROSITE" id="PS51352"/>
    </source>
</evidence>
<dbReference type="Pfam" id="PF13848">
    <property type="entry name" value="Thioredoxin_6"/>
    <property type="match status" value="1"/>
</dbReference>
<evidence type="ECO:0000313" key="8">
    <source>
        <dbReference type="Proteomes" id="UP001153292"/>
    </source>
</evidence>
<evidence type="ECO:0000256" key="5">
    <source>
        <dbReference type="ARBA" id="ARBA00045246"/>
    </source>
</evidence>
<keyword evidence="8" id="KW-1185">Reference proteome</keyword>
<reference evidence="7" key="1">
    <citation type="submission" date="2021-12" db="EMBL/GenBank/DDBJ databases">
        <authorList>
            <person name="King R."/>
        </authorList>
    </citation>
    <scope>NUCLEOTIDE SEQUENCE</scope>
</reference>
<organism evidence="7 8">
    <name type="scientific">Chilo suppressalis</name>
    <name type="common">Asiatic rice borer moth</name>
    <dbReference type="NCBI Taxonomy" id="168631"/>
    <lineage>
        <taxon>Eukaryota</taxon>
        <taxon>Metazoa</taxon>
        <taxon>Ecdysozoa</taxon>
        <taxon>Arthropoda</taxon>
        <taxon>Hexapoda</taxon>
        <taxon>Insecta</taxon>
        <taxon>Pterygota</taxon>
        <taxon>Neoptera</taxon>
        <taxon>Endopterygota</taxon>
        <taxon>Lepidoptera</taxon>
        <taxon>Glossata</taxon>
        <taxon>Ditrysia</taxon>
        <taxon>Pyraloidea</taxon>
        <taxon>Crambidae</taxon>
        <taxon>Crambinae</taxon>
        <taxon>Chilo</taxon>
    </lineage>
</organism>
<dbReference type="EMBL" id="OU963905">
    <property type="protein sequence ID" value="CAH0398787.1"/>
    <property type="molecule type" value="Genomic_DNA"/>
</dbReference>
<evidence type="ECO:0000313" key="7">
    <source>
        <dbReference type="EMBL" id="CAH0398787.1"/>
    </source>
</evidence>
<evidence type="ECO:0000256" key="1">
    <source>
        <dbReference type="ARBA" id="ARBA00004389"/>
    </source>
</evidence>
<keyword evidence="4" id="KW-0472">Membrane</keyword>
<dbReference type="Proteomes" id="UP001153292">
    <property type="component" value="Chromosome 12"/>
</dbReference>
<comment type="function">
    <text evidence="5">Probable disulfide isomerase, which participates in the folding of proteins containing disulfide bonds. May act as a dithiol oxidase. Acts as a regulator of endoplasmic reticulum-mitochondria contact sites via its ability to regulate redox signals.</text>
</comment>
<feature type="domain" description="Thioredoxin" evidence="6">
    <location>
        <begin position="14"/>
        <end position="143"/>
    </location>
</feature>
<dbReference type="PROSITE" id="PS51352">
    <property type="entry name" value="THIOREDOXIN_2"/>
    <property type="match status" value="1"/>
</dbReference>
<keyword evidence="3" id="KW-1133">Transmembrane helix</keyword>
<evidence type="ECO:0000256" key="2">
    <source>
        <dbReference type="ARBA" id="ARBA00022692"/>
    </source>
</evidence>
<accession>A0ABN8B0F1</accession>
<dbReference type="InterPro" id="IPR013766">
    <property type="entry name" value="Thioredoxin_domain"/>
</dbReference>